<dbReference type="EMBL" id="JAHLQT010031306">
    <property type="protein sequence ID" value="KAG7160391.1"/>
    <property type="molecule type" value="Genomic_DNA"/>
</dbReference>
<name>A0A8J5JQC8_HOMAM</name>
<accession>A0A8J5JQC8</accession>
<dbReference type="AlphaFoldDB" id="A0A8J5JQC8"/>
<dbReference type="Proteomes" id="UP000747542">
    <property type="component" value="Unassembled WGS sequence"/>
</dbReference>
<protein>
    <submittedName>
        <fullName evidence="1">Uncharacterized protein</fullName>
    </submittedName>
</protein>
<evidence type="ECO:0000313" key="1">
    <source>
        <dbReference type="EMBL" id="KAG7160391.1"/>
    </source>
</evidence>
<comment type="caution">
    <text evidence="1">The sequence shown here is derived from an EMBL/GenBank/DDBJ whole genome shotgun (WGS) entry which is preliminary data.</text>
</comment>
<keyword evidence="2" id="KW-1185">Reference proteome</keyword>
<reference evidence="1" key="1">
    <citation type="journal article" date="2021" name="Sci. Adv.">
        <title>The American lobster genome reveals insights on longevity, neural, and immune adaptations.</title>
        <authorList>
            <person name="Polinski J.M."/>
            <person name="Zimin A.V."/>
            <person name="Clark K.F."/>
            <person name="Kohn A.B."/>
            <person name="Sadowski N."/>
            <person name="Timp W."/>
            <person name="Ptitsyn A."/>
            <person name="Khanna P."/>
            <person name="Romanova D.Y."/>
            <person name="Williams P."/>
            <person name="Greenwood S.J."/>
            <person name="Moroz L.L."/>
            <person name="Walt D.R."/>
            <person name="Bodnar A.G."/>
        </authorList>
    </citation>
    <scope>NUCLEOTIDE SEQUENCE</scope>
    <source>
        <strain evidence="1">GMGI-L3</strain>
    </source>
</reference>
<gene>
    <name evidence="1" type="ORF">Hamer_G001619</name>
</gene>
<sequence length="83" mass="9681">MRYGTMNEAWLLFITIQLGRQRLAEVRFGLRAVYRNLTGYLGCNWTTTTLVEATGRLEGRTGLHYRGNWAMADYGLDWAIRRH</sequence>
<proteinExistence type="predicted"/>
<evidence type="ECO:0000313" key="2">
    <source>
        <dbReference type="Proteomes" id="UP000747542"/>
    </source>
</evidence>
<organism evidence="1 2">
    <name type="scientific">Homarus americanus</name>
    <name type="common">American lobster</name>
    <dbReference type="NCBI Taxonomy" id="6706"/>
    <lineage>
        <taxon>Eukaryota</taxon>
        <taxon>Metazoa</taxon>
        <taxon>Ecdysozoa</taxon>
        <taxon>Arthropoda</taxon>
        <taxon>Crustacea</taxon>
        <taxon>Multicrustacea</taxon>
        <taxon>Malacostraca</taxon>
        <taxon>Eumalacostraca</taxon>
        <taxon>Eucarida</taxon>
        <taxon>Decapoda</taxon>
        <taxon>Pleocyemata</taxon>
        <taxon>Astacidea</taxon>
        <taxon>Nephropoidea</taxon>
        <taxon>Nephropidae</taxon>
        <taxon>Homarus</taxon>
    </lineage>
</organism>